<dbReference type="RefSeq" id="WP_158029708.1">
    <property type="nucleotide sequence ID" value="NZ_BMHG01000001.1"/>
</dbReference>
<keyword evidence="4" id="KW-1185">Reference proteome</keyword>
<dbReference type="InterPro" id="IPR015947">
    <property type="entry name" value="PUA-like_sf"/>
</dbReference>
<dbReference type="Gene3D" id="3.10.590.10">
    <property type="entry name" value="ph1033 like domains"/>
    <property type="match status" value="1"/>
</dbReference>
<gene>
    <name evidence="3" type="ORF">F8O04_12400</name>
</gene>
<dbReference type="InterPro" id="IPR002740">
    <property type="entry name" value="EVE_domain"/>
</dbReference>
<dbReference type="OrthoDB" id="9793567at2"/>
<proteinExistence type="predicted"/>
<dbReference type="Pfam" id="PF01878">
    <property type="entry name" value="EVE"/>
    <property type="match status" value="1"/>
</dbReference>
<feature type="region of interest" description="Disordered" evidence="1">
    <location>
        <begin position="159"/>
        <end position="211"/>
    </location>
</feature>
<protein>
    <submittedName>
        <fullName evidence="3">EVE domain-containing protein</fullName>
    </submittedName>
</protein>
<evidence type="ECO:0000313" key="3">
    <source>
        <dbReference type="EMBL" id="KAB1647815.1"/>
    </source>
</evidence>
<dbReference type="Proteomes" id="UP000431744">
    <property type="component" value="Unassembled WGS sequence"/>
</dbReference>
<dbReference type="SUPFAM" id="SSF88697">
    <property type="entry name" value="PUA domain-like"/>
    <property type="match status" value="1"/>
</dbReference>
<sequence>MSIRYWLVVQPLDRARLQVEGGFVQVPGGAREPVDAMREADGVVLYSPRAHNPDGEPLRAFVQAGRVLPGEAYQPGGRGASPWRRHIEWMHEARIAPVRPLRDLLEFTSGRYWGEKLRDGWLELTRRDFLIAEDAVRRPAPEPSGLVLGMLRETGAAGAAGGVGDGAPGPLAPQRQDPAGHPAARPVAHPGATPLSWPTATPGGGTGRGRQ</sequence>
<evidence type="ECO:0000256" key="1">
    <source>
        <dbReference type="SAM" id="MobiDB-lite"/>
    </source>
</evidence>
<dbReference type="EMBL" id="WBJY01000003">
    <property type="protein sequence ID" value="KAB1647815.1"/>
    <property type="molecule type" value="Genomic_DNA"/>
</dbReference>
<evidence type="ECO:0000259" key="2">
    <source>
        <dbReference type="Pfam" id="PF01878"/>
    </source>
</evidence>
<organism evidence="3 4">
    <name type="scientific">Pseudoclavibacter endophyticus</name>
    <dbReference type="NCBI Taxonomy" id="1778590"/>
    <lineage>
        <taxon>Bacteria</taxon>
        <taxon>Bacillati</taxon>
        <taxon>Actinomycetota</taxon>
        <taxon>Actinomycetes</taxon>
        <taxon>Micrococcales</taxon>
        <taxon>Microbacteriaceae</taxon>
        <taxon>Pseudoclavibacter</taxon>
    </lineage>
</organism>
<feature type="domain" description="EVE" evidence="2">
    <location>
        <begin position="4"/>
        <end position="129"/>
    </location>
</feature>
<comment type="caution">
    <text evidence="3">The sequence shown here is derived from an EMBL/GenBank/DDBJ whole genome shotgun (WGS) entry which is preliminary data.</text>
</comment>
<reference evidence="3 4" key="1">
    <citation type="submission" date="2019-09" db="EMBL/GenBank/DDBJ databases">
        <title>Phylogeny of genus Pseudoclavibacter and closely related genus.</title>
        <authorList>
            <person name="Li Y."/>
        </authorList>
    </citation>
    <scope>NUCLEOTIDE SEQUENCE [LARGE SCALE GENOMIC DNA]</scope>
    <source>
        <strain evidence="3 4">EGI 60007</strain>
    </source>
</reference>
<dbReference type="AlphaFoldDB" id="A0A6H9WPI2"/>
<evidence type="ECO:0000313" key="4">
    <source>
        <dbReference type="Proteomes" id="UP000431744"/>
    </source>
</evidence>
<name>A0A6H9WPI2_9MICO</name>
<accession>A0A6H9WPI2</accession>
<feature type="compositionally biased region" description="Gly residues" evidence="1">
    <location>
        <begin position="202"/>
        <end position="211"/>
    </location>
</feature>